<dbReference type="InterPro" id="IPR036986">
    <property type="entry name" value="S4_RNA-bd_sf"/>
</dbReference>
<evidence type="ECO:0000256" key="7">
    <source>
        <dbReference type="HAMAP-Rule" id="MF_01306"/>
    </source>
</evidence>
<keyword evidence="3 7" id="KW-0694">RNA-binding</keyword>
<feature type="domain" description="Small ribosomal subunit protein uS4 N-terminal" evidence="10">
    <location>
        <begin position="3"/>
        <end position="93"/>
    </location>
</feature>
<protein>
    <recommendedName>
        <fullName evidence="6 7">Small ribosomal subunit protein uS4</fullName>
    </recommendedName>
</protein>
<dbReference type="GO" id="GO:0003735">
    <property type="term" value="F:structural constituent of ribosome"/>
    <property type="evidence" value="ECO:0007669"/>
    <property type="project" value="InterPro"/>
</dbReference>
<dbReference type="PANTHER" id="PTHR11831">
    <property type="entry name" value="30S 40S RIBOSOMAL PROTEIN"/>
    <property type="match status" value="1"/>
</dbReference>
<sequence>MAKNNTPIVKLSRRLGIAIGKENYTRRRPYPPGIHGPKQAQRRPRMSAYGEQLLEKQKAKAIYGIMERQFRNYFEKASKQEENTAEVLVRLLEQRLDNVVFRLGFAKTRRQARQVVGHGFILVNGNRVDIPSFSVSVGDEISIKESKKTTNMIKQIPEVMGLSAVPKWIARDDKALSGKVTSLPEGDDLDQPFDPTLIVEFYSR</sequence>
<dbReference type="GO" id="GO:0006412">
    <property type="term" value="P:translation"/>
    <property type="evidence" value="ECO:0007669"/>
    <property type="project" value="UniProtKB-UniRule"/>
</dbReference>
<evidence type="ECO:0000256" key="2">
    <source>
        <dbReference type="ARBA" id="ARBA00022730"/>
    </source>
</evidence>
<accession>A0A2M7XE79</accession>
<dbReference type="GO" id="GO:0042274">
    <property type="term" value="P:ribosomal small subunit biogenesis"/>
    <property type="evidence" value="ECO:0007669"/>
    <property type="project" value="TreeGrafter"/>
</dbReference>
<organism evidence="11 12">
    <name type="scientific">Candidatus Uhrbacteria bacterium CG_4_9_14_3_um_filter_50_9</name>
    <dbReference type="NCBI Taxonomy" id="1975035"/>
    <lineage>
        <taxon>Bacteria</taxon>
        <taxon>Candidatus Uhriibacteriota</taxon>
    </lineage>
</organism>
<evidence type="ECO:0000256" key="8">
    <source>
        <dbReference type="RuleBase" id="RU003699"/>
    </source>
</evidence>
<evidence type="ECO:0000259" key="10">
    <source>
        <dbReference type="SMART" id="SM01390"/>
    </source>
</evidence>
<reference evidence="12" key="1">
    <citation type="submission" date="2017-09" db="EMBL/GenBank/DDBJ databases">
        <title>Depth-based differentiation of microbial function through sediment-hosted aquifers and enrichment of novel symbionts in the deep terrestrial subsurface.</title>
        <authorList>
            <person name="Probst A.J."/>
            <person name="Ladd B."/>
            <person name="Jarett J.K."/>
            <person name="Geller-Mcgrath D.E."/>
            <person name="Sieber C.M.K."/>
            <person name="Emerson J.B."/>
            <person name="Anantharaman K."/>
            <person name="Thomas B.C."/>
            <person name="Malmstrom R."/>
            <person name="Stieglmeier M."/>
            <person name="Klingl A."/>
            <person name="Woyke T."/>
            <person name="Ryan C.M."/>
            <person name="Banfield J.F."/>
        </authorList>
    </citation>
    <scope>NUCLEOTIDE SEQUENCE [LARGE SCALE GENOMIC DNA]</scope>
</reference>
<evidence type="ECO:0000313" key="11">
    <source>
        <dbReference type="EMBL" id="PJA46026.1"/>
    </source>
</evidence>
<dbReference type="InterPro" id="IPR001912">
    <property type="entry name" value="Ribosomal_uS4_N"/>
</dbReference>
<dbReference type="InterPro" id="IPR022801">
    <property type="entry name" value="Ribosomal_uS4"/>
</dbReference>
<dbReference type="EMBL" id="PFWU01000012">
    <property type="protein sequence ID" value="PJA46026.1"/>
    <property type="molecule type" value="Genomic_DNA"/>
</dbReference>
<comment type="similarity">
    <text evidence="1 7 8">Belongs to the universal ribosomal protein uS4 family.</text>
</comment>
<dbReference type="InterPro" id="IPR002942">
    <property type="entry name" value="S4_RNA-bd"/>
</dbReference>
<keyword evidence="2 7" id="KW-0699">rRNA-binding</keyword>
<comment type="function">
    <text evidence="7">One of the primary rRNA binding proteins, it binds directly to 16S rRNA where it nucleates assembly of the body of the 30S subunit.</text>
</comment>
<dbReference type="InterPro" id="IPR018079">
    <property type="entry name" value="Ribosomal_uS4_CS"/>
</dbReference>
<keyword evidence="5 7" id="KW-0687">Ribonucleoprotein</keyword>
<name>A0A2M7XE79_9BACT</name>
<evidence type="ECO:0000256" key="6">
    <source>
        <dbReference type="ARBA" id="ARBA00035254"/>
    </source>
</evidence>
<dbReference type="PANTHER" id="PTHR11831:SF4">
    <property type="entry name" value="SMALL RIBOSOMAL SUBUNIT PROTEIN US4M"/>
    <property type="match status" value="1"/>
</dbReference>
<proteinExistence type="inferred from homology"/>
<comment type="function">
    <text evidence="7">With S5 and S12 plays an important role in translational accuracy.</text>
</comment>
<feature type="domain" description="RNA-binding S4" evidence="9">
    <location>
        <begin position="94"/>
        <end position="157"/>
    </location>
</feature>
<evidence type="ECO:0000259" key="9">
    <source>
        <dbReference type="SMART" id="SM00363"/>
    </source>
</evidence>
<evidence type="ECO:0000256" key="1">
    <source>
        <dbReference type="ARBA" id="ARBA00007465"/>
    </source>
</evidence>
<dbReference type="Pfam" id="PF00163">
    <property type="entry name" value="Ribosomal_S4"/>
    <property type="match status" value="1"/>
</dbReference>
<dbReference type="SMART" id="SM01390">
    <property type="entry name" value="Ribosomal_S4"/>
    <property type="match status" value="1"/>
</dbReference>
<dbReference type="SMART" id="SM00363">
    <property type="entry name" value="S4"/>
    <property type="match status" value="1"/>
</dbReference>
<comment type="caution">
    <text evidence="11">The sequence shown here is derived from an EMBL/GenBank/DDBJ whole genome shotgun (WGS) entry which is preliminary data.</text>
</comment>
<dbReference type="AlphaFoldDB" id="A0A2M7XE79"/>
<comment type="subunit">
    <text evidence="7">Part of the 30S ribosomal subunit. Contacts protein S5. The interaction surface between S4 and S5 is involved in control of translational fidelity.</text>
</comment>
<dbReference type="GO" id="GO:0015935">
    <property type="term" value="C:small ribosomal subunit"/>
    <property type="evidence" value="ECO:0007669"/>
    <property type="project" value="InterPro"/>
</dbReference>
<dbReference type="HAMAP" id="MF_01306_B">
    <property type="entry name" value="Ribosomal_uS4_B"/>
    <property type="match status" value="1"/>
</dbReference>
<dbReference type="PROSITE" id="PS50889">
    <property type="entry name" value="S4"/>
    <property type="match status" value="1"/>
</dbReference>
<evidence type="ECO:0000256" key="4">
    <source>
        <dbReference type="ARBA" id="ARBA00022980"/>
    </source>
</evidence>
<evidence type="ECO:0000256" key="3">
    <source>
        <dbReference type="ARBA" id="ARBA00022884"/>
    </source>
</evidence>
<evidence type="ECO:0000256" key="5">
    <source>
        <dbReference type="ARBA" id="ARBA00023274"/>
    </source>
</evidence>
<dbReference type="GO" id="GO:0019843">
    <property type="term" value="F:rRNA binding"/>
    <property type="evidence" value="ECO:0007669"/>
    <property type="project" value="UniProtKB-UniRule"/>
</dbReference>
<dbReference type="NCBIfam" id="TIGR01017">
    <property type="entry name" value="rpsD_bact"/>
    <property type="match status" value="1"/>
</dbReference>
<dbReference type="SUPFAM" id="SSF55174">
    <property type="entry name" value="Alpha-L RNA-binding motif"/>
    <property type="match status" value="1"/>
</dbReference>
<dbReference type="Gene3D" id="3.10.290.10">
    <property type="entry name" value="RNA-binding S4 domain"/>
    <property type="match status" value="1"/>
</dbReference>
<dbReference type="InterPro" id="IPR005709">
    <property type="entry name" value="Ribosomal_uS4_bac-type"/>
</dbReference>
<dbReference type="PROSITE" id="PS00632">
    <property type="entry name" value="RIBOSOMAL_S4"/>
    <property type="match status" value="1"/>
</dbReference>
<dbReference type="Proteomes" id="UP000229385">
    <property type="component" value="Unassembled WGS sequence"/>
</dbReference>
<dbReference type="Gene3D" id="1.10.1050.10">
    <property type="entry name" value="Ribosomal Protein S4 Delta 41, Chain A, domain 1"/>
    <property type="match status" value="1"/>
</dbReference>
<evidence type="ECO:0000313" key="12">
    <source>
        <dbReference type="Proteomes" id="UP000229385"/>
    </source>
</evidence>
<dbReference type="FunFam" id="3.10.290.10:FF:000001">
    <property type="entry name" value="30S ribosomal protein S4"/>
    <property type="match status" value="1"/>
</dbReference>
<dbReference type="NCBIfam" id="NF003717">
    <property type="entry name" value="PRK05327.1"/>
    <property type="match status" value="1"/>
</dbReference>
<keyword evidence="4 7" id="KW-0689">Ribosomal protein</keyword>
<dbReference type="CDD" id="cd00165">
    <property type="entry name" value="S4"/>
    <property type="match status" value="1"/>
</dbReference>
<gene>
    <name evidence="7" type="primary">rpsD</name>
    <name evidence="11" type="ORF">CO174_00985</name>
</gene>
<dbReference type="Pfam" id="PF01479">
    <property type="entry name" value="S4"/>
    <property type="match status" value="1"/>
</dbReference>